<dbReference type="OrthoDB" id="433457at2759"/>
<keyword evidence="3" id="KW-1185">Reference proteome</keyword>
<reference evidence="2 3" key="1">
    <citation type="journal article" date="2019" name="PLoS Biol.">
        <title>Sex chromosomes control vertical transmission of feminizing Wolbachia symbionts in an isopod.</title>
        <authorList>
            <person name="Becking T."/>
            <person name="Chebbi M.A."/>
            <person name="Giraud I."/>
            <person name="Moumen B."/>
            <person name="Laverre T."/>
            <person name="Caubet Y."/>
            <person name="Peccoud J."/>
            <person name="Gilbert C."/>
            <person name="Cordaux R."/>
        </authorList>
    </citation>
    <scope>NUCLEOTIDE SEQUENCE [LARGE SCALE GENOMIC DNA]</scope>
    <source>
        <strain evidence="2">ANa2</strain>
        <tissue evidence="2">Whole body excluding digestive tract and cuticle</tissue>
    </source>
</reference>
<dbReference type="Gene3D" id="2.130.10.10">
    <property type="entry name" value="YVTN repeat-like/Quinoprotein amine dehydrogenase"/>
    <property type="match status" value="1"/>
</dbReference>
<evidence type="ECO:0000313" key="3">
    <source>
        <dbReference type="Proteomes" id="UP000326759"/>
    </source>
</evidence>
<evidence type="ECO:0000259" key="1">
    <source>
        <dbReference type="Pfam" id="PF03178"/>
    </source>
</evidence>
<accession>A0A5N5T4A6</accession>
<sequence length="111" mass="12732">MSDEGFGNNFELGYYNMEASFGCLTYDLPLFTFLQIARDYNPNWMTAVEILDDELFLGAEHSYNLFVCHKDSAATSDEERQQMQEVGRYHLGDYVGVFRHGSLVNARGTRI</sequence>
<feature type="domain" description="RSE1/DDB1/CPSF1 C-terminal" evidence="1">
    <location>
        <begin position="20"/>
        <end position="107"/>
    </location>
</feature>
<dbReference type="InterPro" id="IPR050358">
    <property type="entry name" value="RSE1/DDB1/CFT1"/>
</dbReference>
<dbReference type="InterPro" id="IPR004871">
    <property type="entry name" value="RSE1/DDB1/CPSF1_C"/>
</dbReference>
<protein>
    <submittedName>
        <fullName evidence="2">DNA damage-binding protein 1</fullName>
    </submittedName>
</protein>
<dbReference type="AlphaFoldDB" id="A0A5N5T4A6"/>
<dbReference type="Proteomes" id="UP000326759">
    <property type="component" value="Unassembled WGS sequence"/>
</dbReference>
<evidence type="ECO:0000313" key="2">
    <source>
        <dbReference type="EMBL" id="KAB7501017.1"/>
    </source>
</evidence>
<gene>
    <name evidence="2" type="primary">DDB1</name>
    <name evidence="2" type="ORF">Anas_08928</name>
</gene>
<dbReference type="PANTHER" id="PTHR10644">
    <property type="entry name" value="DNA REPAIR/RNA PROCESSING CPSF FAMILY"/>
    <property type="match status" value="1"/>
</dbReference>
<dbReference type="InterPro" id="IPR015943">
    <property type="entry name" value="WD40/YVTN_repeat-like_dom_sf"/>
</dbReference>
<name>A0A5N5T4A6_9CRUS</name>
<organism evidence="2 3">
    <name type="scientific">Armadillidium nasatum</name>
    <dbReference type="NCBI Taxonomy" id="96803"/>
    <lineage>
        <taxon>Eukaryota</taxon>
        <taxon>Metazoa</taxon>
        <taxon>Ecdysozoa</taxon>
        <taxon>Arthropoda</taxon>
        <taxon>Crustacea</taxon>
        <taxon>Multicrustacea</taxon>
        <taxon>Malacostraca</taxon>
        <taxon>Eumalacostraca</taxon>
        <taxon>Peracarida</taxon>
        <taxon>Isopoda</taxon>
        <taxon>Oniscidea</taxon>
        <taxon>Crinocheta</taxon>
        <taxon>Armadillidiidae</taxon>
        <taxon>Armadillidium</taxon>
    </lineage>
</organism>
<dbReference type="EMBL" id="SEYY01011996">
    <property type="protein sequence ID" value="KAB7501017.1"/>
    <property type="molecule type" value="Genomic_DNA"/>
</dbReference>
<dbReference type="GO" id="GO:0003676">
    <property type="term" value="F:nucleic acid binding"/>
    <property type="evidence" value="ECO:0007669"/>
    <property type="project" value="InterPro"/>
</dbReference>
<comment type="caution">
    <text evidence="2">The sequence shown here is derived from an EMBL/GenBank/DDBJ whole genome shotgun (WGS) entry which is preliminary data.</text>
</comment>
<dbReference type="Pfam" id="PF03178">
    <property type="entry name" value="CPSF_A"/>
    <property type="match status" value="1"/>
</dbReference>
<dbReference type="GO" id="GO:0005634">
    <property type="term" value="C:nucleus"/>
    <property type="evidence" value="ECO:0007669"/>
    <property type="project" value="InterPro"/>
</dbReference>
<proteinExistence type="predicted"/>